<organism evidence="1 2">
    <name type="scientific">Enterovibrio nigricans DSM 22720</name>
    <dbReference type="NCBI Taxonomy" id="1121868"/>
    <lineage>
        <taxon>Bacteria</taxon>
        <taxon>Pseudomonadati</taxon>
        <taxon>Pseudomonadota</taxon>
        <taxon>Gammaproteobacteria</taxon>
        <taxon>Vibrionales</taxon>
        <taxon>Vibrionaceae</taxon>
        <taxon>Enterovibrio</taxon>
    </lineage>
</organism>
<dbReference type="InterPro" id="IPR002347">
    <property type="entry name" value="SDR_fam"/>
</dbReference>
<dbReference type="InterPro" id="IPR036291">
    <property type="entry name" value="NAD(P)-bd_dom_sf"/>
</dbReference>
<dbReference type="PANTHER" id="PTHR43975:SF2">
    <property type="entry name" value="EG:BACR7A4.14 PROTEIN-RELATED"/>
    <property type="match status" value="1"/>
</dbReference>
<reference evidence="2" key="1">
    <citation type="submission" date="2017-02" db="EMBL/GenBank/DDBJ databases">
        <authorList>
            <person name="Varghese N."/>
            <person name="Submissions S."/>
        </authorList>
    </citation>
    <scope>NUCLEOTIDE SEQUENCE [LARGE SCALE GENOMIC DNA]</scope>
    <source>
        <strain evidence="2">DSM 22720</strain>
    </source>
</reference>
<evidence type="ECO:0000313" key="2">
    <source>
        <dbReference type="Proteomes" id="UP000190162"/>
    </source>
</evidence>
<proteinExistence type="predicted"/>
<protein>
    <submittedName>
        <fullName evidence="1">Short chain dehydrogenase</fullName>
    </submittedName>
</protein>
<evidence type="ECO:0000313" key="1">
    <source>
        <dbReference type="EMBL" id="SKA54856.1"/>
    </source>
</evidence>
<gene>
    <name evidence="1" type="ORF">SAMN02745132_02227</name>
</gene>
<sequence length="54" mass="6041">MSKVALITGASRGIGNAISHYFAQQGYSLILLSLNRENLKKRKRNCVQNMHHAT</sequence>
<dbReference type="PANTHER" id="PTHR43975">
    <property type="entry name" value="ZGC:101858"/>
    <property type="match status" value="1"/>
</dbReference>
<dbReference type="EMBL" id="FUXU01000024">
    <property type="protein sequence ID" value="SKA54856.1"/>
    <property type="molecule type" value="Genomic_DNA"/>
</dbReference>
<keyword evidence="2" id="KW-1185">Reference proteome</keyword>
<name>A0A1T4UQE6_9GAMM</name>
<dbReference type="AlphaFoldDB" id="A0A1T4UQE6"/>
<dbReference type="Gene3D" id="3.40.50.720">
    <property type="entry name" value="NAD(P)-binding Rossmann-like Domain"/>
    <property type="match status" value="1"/>
</dbReference>
<accession>A0A1T4UQE6</accession>
<dbReference type="Pfam" id="PF00106">
    <property type="entry name" value="adh_short"/>
    <property type="match status" value="1"/>
</dbReference>
<dbReference type="Proteomes" id="UP000190162">
    <property type="component" value="Unassembled WGS sequence"/>
</dbReference>
<dbReference type="SUPFAM" id="SSF51735">
    <property type="entry name" value="NAD(P)-binding Rossmann-fold domains"/>
    <property type="match status" value="1"/>
</dbReference>